<sequence>MAYINIAEWTPDQVTDWIRGLDESMEGYLYEFSKHNIGGRALLNIRPYELENLGMKAIGRQEIVLEAVENLRNFHYHLKNDNLQFMALHVGTAARNLHRELAKNHADSTKIDTRMLHDITRTIATLKPLIGNLERSPFRNQDMYREYCGNVLRCGLELATIAHRDRFAERPVAQIRATAERLERLANFIIQDISDPMVLQPASLNLVTLKKRESDLGFNIEASYNRIHRVTDIKYNSPAHNSGKIEDGDEIVQINYQTVVGWQHKTVLHHLCEALPDVVLTVKKRPKHTKMYGQIYMQPYRLPSKKRNMASRWADNLPSPSPRATFLTLDTAPKVPSSESEGRSVKVPELVGGERERKRDDAEQVQAHAGGSDSDSSCSDIPTPTDPKSVSREMRLYYPKPRALLQRRNTICGDEFLSQKHPHLVIPSWHERKPGVSGGGGGGSGVVGNTNAICDPGSPSIRDKSISFGYGLEIAPRPTTCIGMAASDSADTAKRLFNEARKLKQLTEAGLESQQQLQLLERYKPGVSKVVRFDANMKVEDYVVKNEKFTCNVENTILETFEPIPFADEGDEDALETLRSCAGETSAELLQAMELATRKTPPLAEAINTPLIQNQQQQQNRRGRLDKSHSTPAYDNSCEEAGGSSGGGGGGESDTPPPAVEPRKEFLLVTPPAPPPRPRKQRELTPPMVPPPPPKPASMQHAAVAAAAAAAAATVATATIVAPVEQEISELLTPSKTRTLTLKKKHSLMAKRRNTNLKHLGTGDIQGHLYRRTKNLRGVTYWARIYFVMLDTILYGFRSKQSSNASLVIFLPGFTVSLAKEVHSKPHAFKVYHTAKSFYFAAESLDALNQWVEFLRLASLKLPAVSSESCTSKDLYSENESSGEEESDVLINTNLCTPSPQASKDVIATLAASNASTPTSSLSSNSLKHDRGYFDSLRKFTMGTFKSNAAKSSSSDIPVPTANFQTFRKVPGGSCGIQIGANTPGYHDPAQPPTTLVPPPVKSGQEQLTSGGTLSRKLSRSSSRSSVVSISSTSQGPPNSPAPTLSSLQQGQSYEEEDEESNSPSPSQSASQSASPSQSQSPSSKSSLKKVPYQYLHASNPNLEVFEYHHPLTKTFMTKKAGGTGGGGGVSNDGCTLDPHHQTNNIQGYMTLKDLMLRKQHEESQEMYNNRVHLGVEKHNRHLRTDSNASQQTVSTSVSTSTAASAAAKPPGNGEKPAKFQTRSLPKTPDYEFSFKPDDESIKRTRTKEGQKLRDFGYELIFGDEPATSSSSSGSHHNNSNHGISRQTSANEYERQLLLHQQQQQLEKEKQQQTSTRPKYFLRSQHLSSFLHKSSKKHHNSESSDVNSITSSSSSSKNKSKSKSNSSSSSDRRFPFTPMTMTLPLNKKSKSNHALGSDAIVGSHMASGGSNSIKKSQTYNQDLRDKIVGTKYDAHRKNSAPIPIFSKLSISSATSSGSSATPTRPSKENRFLGSPLLHRTLFGHHHQQQPQQQQQQQQQHHHHLPSPSSIDLDADCDHEIFSQVILPTQNSQRSYRSNTNLCASEALQPPLPPAPPPPTAATVAAVAAAAAATTTASAAATPKVSNTNSLDSKAATPDYPNMECPPVFEPEIYSLSEPNTSLSRLMLRNNNTNSNSNNTNNTNTNSNTNSPSGGEHQT</sequence>
<dbReference type="GO" id="GO:0045177">
    <property type="term" value="C:apical part of cell"/>
    <property type="evidence" value="ECO:0007669"/>
    <property type="project" value="EnsemblMetazoa"/>
</dbReference>
<feature type="region of interest" description="Disordered" evidence="3">
    <location>
        <begin position="1575"/>
        <end position="1603"/>
    </location>
</feature>
<evidence type="ECO:0000259" key="5">
    <source>
        <dbReference type="PROSITE" id="PS50105"/>
    </source>
</evidence>
<evidence type="ECO:0000256" key="3">
    <source>
        <dbReference type="SAM" id="MobiDB-lite"/>
    </source>
</evidence>
<dbReference type="SMART" id="SM00233">
    <property type="entry name" value="PH"/>
    <property type="match status" value="1"/>
</dbReference>
<dbReference type="GO" id="GO:0007427">
    <property type="term" value="P:epithelial cell migration, open tracheal system"/>
    <property type="evidence" value="ECO:0007669"/>
    <property type="project" value="EnsemblMetazoa"/>
</dbReference>
<dbReference type="InParanoid" id="B4J916"/>
<feature type="region of interest" description="Disordered" evidence="3">
    <location>
        <begin position="1331"/>
        <end position="1391"/>
    </location>
</feature>
<comment type="similarity">
    <text evidence="1">Belongs to the CNKSR family.</text>
</comment>
<dbReference type="GO" id="GO:0007474">
    <property type="term" value="P:imaginal disc-derived wing vein specification"/>
    <property type="evidence" value="ECO:0007669"/>
    <property type="project" value="EnsemblMetazoa"/>
</dbReference>
<dbReference type="InterPro" id="IPR049628">
    <property type="entry name" value="CNK1-3_SAM"/>
</dbReference>
<dbReference type="GO" id="GO:0030234">
    <property type="term" value="F:enzyme regulator activity"/>
    <property type="evidence" value="ECO:0007669"/>
    <property type="project" value="EnsemblMetazoa"/>
</dbReference>
<feature type="region of interest" description="Disordered" evidence="3">
    <location>
        <begin position="1483"/>
        <end position="1513"/>
    </location>
</feature>
<feature type="region of interest" description="Disordered" evidence="3">
    <location>
        <begin position="1451"/>
        <end position="1471"/>
    </location>
</feature>
<feature type="region of interest" description="Disordered" evidence="3">
    <location>
        <begin position="332"/>
        <end position="394"/>
    </location>
</feature>
<dbReference type="Gene3D" id="2.30.29.30">
    <property type="entry name" value="Pleckstrin-homology domain (PH domain)/Phosphotyrosine-binding domain (PTB)"/>
    <property type="match status" value="1"/>
</dbReference>
<dbReference type="GO" id="GO:0008286">
    <property type="term" value="P:insulin receptor signaling pathway"/>
    <property type="evidence" value="ECO:0007669"/>
    <property type="project" value="EnsemblMetazoa"/>
</dbReference>
<feature type="compositionally biased region" description="Low complexity" evidence="3">
    <location>
        <begin position="1062"/>
        <end position="1086"/>
    </location>
</feature>
<feature type="region of interest" description="Disordered" evidence="3">
    <location>
        <begin position="1264"/>
        <end position="1285"/>
    </location>
</feature>
<feature type="compositionally biased region" description="Gly residues" evidence="3">
    <location>
        <begin position="643"/>
        <end position="652"/>
    </location>
</feature>
<dbReference type="Gene3D" id="2.30.42.10">
    <property type="match status" value="1"/>
</dbReference>
<feature type="compositionally biased region" description="Low complexity" evidence="3">
    <location>
        <begin position="1343"/>
        <end position="1369"/>
    </location>
</feature>
<dbReference type="GO" id="GO:0007362">
    <property type="term" value="P:terminal region determination"/>
    <property type="evidence" value="ECO:0007669"/>
    <property type="project" value="EnsemblMetazoa"/>
</dbReference>
<feature type="compositionally biased region" description="Pro residues" evidence="3">
    <location>
        <begin position="687"/>
        <end position="696"/>
    </location>
</feature>
<dbReference type="HOGENOM" id="CLU_003702_0_0_1"/>
<dbReference type="PROSITE" id="PS50105">
    <property type="entry name" value="SAM_DOMAIN"/>
    <property type="match status" value="1"/>
</dbReference>
<keyword evidence="9" id="KW-1185">Reference proteome</keyword>
<feature type="compositionally biased region" description="Basic and acidic residues" evidence="3">
    <location>
        <begin position="340"/>
        <end position="362"/>
    </location>
</feature>
<feature type="region of interest" description="Disordered" evidence="3">
    <location>
        <begin position="1627"/>
        <end position="1658"/>
    </location>
</feature>
<dbReference type="SMART" id="SM00454">
    <property type="entry name" value="SAM"/>
    <property type="match status" value="1"/>
</dbReference>
<dbReference type="InterPro" id="IPR011993">
    <property type="entry name" value="PH-like_dom_sf"/>
</dbReference>
<dbReference type="PROSITE" id="PS50106">
    <property type="entry name" value="PDZ"/>
    <property type="match status" value="1"/>
</dbReference>
<feature type="region of interest" description="Disordered" evidence="3">
    <location>
        <begin position="975"/>
        <end position="1089"/>
    </location>
</feature>
<dbReference type="SMART" id="SM00228">
    <property type="entry name" value="PDZ"/>
    <property type="match status" value="1"/>
</dbReference>
<evidence type="ECO:0000256" key="1">
    <source>
        <dbReference type="ARBA" id="ARBA00009498"/>
    </source>
</evidence>
<keyword evidence="2" id="KW-0597">Phosphoprotein</keyword>
<dbReference type="GO" id="GO:0046579">
    <property type="term" value="P:positive regulation of Ras protein signal transduction"/>
    <property type="evidence" value="ECO:0007669"/>
    <property type="project" value="EnsemblMetazoa"/>
</dbReference>
<feature type="region of interest" description="Disordered" evidence="3">
    <location>
        <begin position="610"/>
        <end position="698"/>
    </location>
</feature>
<reference evidence="8 9" key="1">
    <citation type="journal article" date="2007" name="Nature">
        <title>Evolution of genes and genomes on the Drosophila phylogeny.</title>
        <authorList>
            <consortium name="Drosophila 12 Genomes Consortium"/>
            <person name="Clark A.G."/>
            <person name="Eisen M.B."/>
            <person name="Smith D.R."/>
            <person name="Bergman C.M."/>
            <person name="Oliver B."/>
            <person name="Markow T.A."/>
            <person name="Kaufman T.C."/>
            <person name="Kellis M."/>
            <person name="Gelbart W."/>
            <person name="Iyer V.N."/>
            <person name="Pollard D.A."/>
            <person name="Sackton T.B."/>
            <person name="Larracuente A.M."/>
            <person name="Singh N.D."/>
            <person name="Abad J.P."/>
            <person name="Abt D.N."/>
            <person name="Adryan B."/>
            <person name="Aguade M."/>
            <person name="Akashi H."/>
            <person name="Anderson W.W."/>
            <person name="Aquadro C.F."/>
            <person name="Ardell D.H."/>
            <person name="Arguello R."/>
            <person name="Artieri C.G."/>
            <person name="Barbash D.A."/>
            <person name="Barker D."/>
            <person name="Barsanti P."/>
            <person name="Batterham P."/>
            <person name="Batzoglou S."/>
            <person name="Begun D."/>
            <person name="Bhutkar A."/>
            <person name="Blanco E."/>
            <person name="Bosak S.A."/>
            <person name="Bradley R.K."/>
            <person name="Brand A.D."/>
            <person name="Brent M.R."/>
            <person name="Brooks A.N."/>
            <person name="Brown R.H."/>
            <person name="Butlin R.K."/>
            <person name="Caggese C."/>
            <person name="Calvi B.R."/>
            <person name="Bernardo de Carvalho A."/>
            <person name="Caspi A."/>
            <person name="Castrezana S."/>
            <person name="Celniker S.E."/>
            <person name="Chang J.L."/>
            <person name="Chapple C."/>
            <person name="Chatterji S."/>
            <person name="Chinwalla A."/>
            <person name="Civetta A."/>
            <person name="Clifton S.W."/>
            <person name="Comeron J.M."/>
            <person name="Costello J.C."/>
            <person name="Coyne J.A."/>
            <person name="Daub J."/>
            <person name="David R.G."/>
            <person name="Delcher A.L."/>
            <person name="Delehaunty K."/>
            <person name="Do C.B."/>
            <person name="Ebling H."/>
            <person name="Edwards K."/>
            <person name="Eickbush T."/>
            <person name="Evans J.D."/>
            <person name="Filipski A."/>
            <person name="Findeiss S."/>
            <person name="Freyhult E."/>
            <person name="Fulton L."/>
            <person name="Fulton R."/>
            <person name="Garcia A.C."/>
            <person name="Gardiner A."/>
            <person name="Garfield D.A."/>
            <person name="Garvin B.E."/>
            <person name="Gibson G."/>
            <person name="Gilbert D."/>
            <person name="Gnerre S."/>
            <person name="Godfrey J."/>
            <person name="Good R."/>
            <person name="Gotea V."/>
            <person name="Gravely B."/>
            <person name="Greenberg A.J."/>
            <person name="Griffiths-Jones S."/>
            <person name="Gross S."/>
            <person name="Guigo R."/>
            <person name="Gustafson E.A."/>
            <person name="Haerty W."/>
            <person name="Hahn M.W."/>
            <person name="Halligan D.L."/>
            <person name="Halpern A.L."/>
            <person name="Halter G.M."/>
            <person name="Han M.V."/>
            <person name="Heger A."/>
            <person name="Hillier L."/>
            <person name="Hinrichs A.S."/>
            <person name="Holmes I."/>
            <person name="Hoskins R.A."/>
            <person name="Hubisz M.J."/>
            <person name="Hultmark D."/>
            <person name="Huntley M.A."/>
            <person name="Jaffe D.B."/>
            <person name="Jagadeeshan S."/>
            <person name="Jeck W.R."/>
            <person name="Johnson J."/>
            <person name="Jones C.D."/>
            <person name="Jordan W.C."/>
            <person name="Karpen G.H."/>
            <person name="Kataoka E."/>
            <person name="Keightley P.D."/>
            <person name="Kheradpour P."/>
            <person name="Kirkness E.F."/>
            <person name="Koerich L.B."/>
            <person name="Kristiansen K."/>
            <person name="Kudrna D."/>
            <person name="Kulathinal R.J."/>
            <person name="Kumar S."/>
            <person name="Kwok R."/>
            <person name="Lander E."/>
            <person name="Langley C.H."/>
            <person name="Lapoint R."/>
            <person name="Lazzaro B.P."/>
            <person name="Lee S.J."/>
            <person name="Levesque L."/>
            <person name="Li R."/>
            <person name="Lin C.F."/>
            <person name="Lin M.F."/>
            <person name="Lindblad-Toh K."/>
            <person name="Llopart A."/>
            <person name="Long M."/>
            <person name="Low L."/>
            <person name="Lozovsky E."/>
            <person name="Lu J."/>
            <person name="Luo M."/>
            <person name="Machado C.A."/>
            <person name="Makalowski W."/>
            <person name="Marzo M."/>
            <person name="Matsuda M."/>
            <person name="Matzkin L."/>
            <person name="McAllister B."/>
            <person name="McBride C.S."/>
            <person name="McKernan B."/>
            <person name="McKernan K."/>
            <person name="Mendez-Lago M."/>
            <person name="Minx P."/>
            <person name="Mollenhauer M.U."/>
            <person name="Montooth K."/>
            <person name="Mount S.M."/>
            <person name="Mu X."/>
            <person name="Myers E."/>
            <person name="Negre B."/>
            <person name="Newfeld S."/>
            <person name="Nielsen R."/>
            <person name="Noor M.A."/>
            <person name="O'Grady P."/>
            <person name="Pachter L."/>
            <person name="Papaceit M."/>
            <person name="Parisi M.J."/>
            <person name="Parisi M."/>
            <person name="Parts L."/>
            <person name="Pedersen J.S."/>
            <person name="Pesole G."/>
            <person name="Phillippy A.M."/>
            <person name="Ponting C.P."/>
            <person name="Pop M."/>
            <person name="Porcelli D."/>
            <person name="Powell J.R."/>
            <person name="Prohaska S."/>
            <person name="Pruitt K."/>
            <person name="Puig M."/>
            <person name="Quesneville H."/>
            <person name="Ram K.R."/>
            <person name="Rand D."/>
            <person name="Rasmussen M.D."/>
            <person name="Reed L.K."/>
            <person name="Reenan R."/>
            <person name="Reily A."/>
            <person name="Remington K.A."/>
            <person name="Rieger T.T."/>
            <person name="Ritchie M.G."/>
            <person name="Robin C."/>
            <person name="Rogers Y.H."/>
            <person name="Rohde C."/>
            <person name="Rozas J."/>
            <person name="Rubenfield M.J."/>
            <person name="Ruiz A."/>
            <person name="Russo S."/>
            <person name="Salzberg S.L."/>
            <person name="Sanchez-Gracia A."/>
            <person name="Saranga D.J."/>
            <person name="Sato H."/>
            <person name="Schaeffer S.W."/>
            <person name="Schatz M.C."/>
            <person name="Schlenke T."/>
            <person name="Schwartz R."/>
            <person name="Segarra C."/>
            <person name="Singh R.S."/>
            <person name="Sirot L."/>
            <person name="Sirota M."/>
            <person name="Sisneros N.B."/>
            <person name="Smith C.D."/>
            <person name="Smith T.F."/>
            <person name="Spieth J."/>
            <person name="Stage D.E."/>
            <person name="Stark A."/>
            <person name="Stephan W."/>
            <person name="Strausberg R.L."/>
            <person name="Strempel S."/>
            <person name="Sturgill D."/>
            <person name="Sutton G."/>
            <person name="Sutton G.G."/>
            <person name="Tao W."/>
            <person name="Teichmann S."/>
            <person name="Tobari Y.N."/>
            <person name="Tomimura Y."/>
            <person name="Tsolas J.M."/>
            <person name="Valente V.L."/>
            <person name="Venter E."/>
            <person name="Venter J.C."/>
            <person name="Vicario S."/>
            <person name="Vieira F.G."/>
            <person name="Vilella A.J."/>
            <person name="Villasante A."/>
            <person name="Walenz B."/>
            <person name="Wang J."/>
            <person name="Wasserman M."/>
            <person name="Watts T."/>
            <person name="Wilson D."/>
            <person name="Wilson R.K."/>
            <person name="Wing R.A."/>
            <person name="Wolfner M.F."/>
            <person name="Wong A."/>
            <person name="Wong G.K."/>
            <person name="Wu C.I."/>
            <person name="Wu G."/>
            <person name="Yamamoto D."/>
            <person name="Yang H.P."/>
            <person name="Yang S.P."/>
            <person name="Yorke J.A."/>
            <person name="Yoshida K."/>
            <person name="Zdobnov E."/>
            <person name="Zhang P."/>
            <person name="Zhang Y."/>
            <person name="Zimin A.V."/>
            <person name="Baldwin J."/>
            <person name="Abdouelleil A."/>
            <person name="Abdulkadir J."/>
            <person name="Abebe A."/>
            <person name="Abera B."/>
            <person name="Abreu J."/>
            <person name="Acer S.C."/>
            <person name="Aftuck L."/>
            <person name="Alexander A."/>
            <person name="An P."/>
            <person name="Anderson E."/>
            <person name="Anderson S."/>
            <person name="Arachi H."/>
            <person name="Azer M."/>
            <person name="Bachantsang P."/>
            <person name="Barry A."/>
            <person name="Bayul T."/>
            <person name="Berlin A."/>
            <person name="Bessette D."/>
            <person name="Bloom T."/>
            <person name="Blye J."/>
            <person name="Boguslavskiy L."/>
            <person name="Bonnet C."/>
            <person name="Boukhgalter B."/>
            <person name="Bourzgui I."/>
            <person name="Brown A."/>
            <person name="Cahill P."/>
            <person name="Channer S."/>
            <person name="Cheshatsang Y."/>
            <person name="Chuda L."/>
            <person name="Citroen M."/>
            <person name="Collymore A."/>
            <person name="Cooke P."/>
            <person name="Costello M."/>
            <person name="D'Aco K."/>
            <person name="Daza R."/>
            <person name="De Haan G."/>
            <person name="DeGray S."/>
            <person name="DeMaso C."/>
            <person name="Dhargay N."/>
            <person name="Dooley K."/>
            <person name="Dooley E."/>
            <person name="Doricent M."/>
            <person name="Dorje P."/>
            <person name="Dorjee K."/>
            <person name="Dupes A."/>
            <person name="Elong R."/>
            <person name="Falk J."/>
            <person name="Farina A."/>
            <person name="Faro S."/>
            <person name="Ferguson D."/>
            <person name="Fisher S."/>
            <person name="Foley C.D."/>
            <person name="Franke A."/>
            <person name="Friedrich D."/>
            <person name="Gadbois L."/>
            <person name="Gearin G."/>
            <person name="Gearin C.R."/>
            <person name="Giannoukos G."/>
            <person name="Goode T."/>
            <person name="Graham J."/>
            <person name="Grandbois E."/>
            <person name="Grewal S."/>
            <person name="Gyaltsen K."/>
            <person name="Hafez N."/>
            <person name="Hagos B."/>
            <person name="Hall J."/>
            <person name="Henson C."/>
            <person name="Hollinger A."/>
            <person name="Honan T."/>
            <person name="Huard M.D."/>
            <person name="Hughes L."/>
            <person name="Hurhula B."/>
            <person name="Husby M.E."/>
            <person name="Kamat A."/>
            <person name="Kanga B."/>
            <person name="Kashin S."/>
            <person name="Khazanovich D."/>
            <person name="Kisner P."/>
            <person name="Lance K."/>
            <person name="Lara M."/>
            <person name="Lee W."/>
            <person name="Lennon N."/>
            <person name="Letendre F."/>
            <person name="LeVine R."/>
            <person name="Lipovsky A."/>
            <person name="Liu X."/>
            <person name="Liu J."/>
            <person name="Liu S."/>
            <person name="Lokyitsang T."/>
            <person name="Lokyitsang Y."/>
            <person name="Lubonja R."/>
            <person name="Lui A."/>
            <person name="MacDonald P."/>
            <person name="Magnisalis V."/>
            <person name="Maru K."/>
            <person name="Matthews C."/>
            <person name="McCusker W."/>
            <person name="McDonough S."/>
            <person name="Mehta T."/>
            <person name="Meldrim J."/>
            <person name="Meneus L."/>
            <person name="Mihai O."/>
            <person name="Mihalev A."/>
            <person name="Mihova T."/>
            <person name="Mittelman R."/>
            <person name="Mlenga V."/>
            <person name="Montmayeur A."/>
            <person name="Mulrain L."/>
            <person name="Navidi A."/>
            <person name="Naylor J."/>
            <person name="Negash T."/>
            <person name="Nguyen T."/>
            <person name="Nguyen N."/>
            <person name="Nicol R."/>
            <person name="Norbu C."/>
            <person name="Norbu N."/>
            <person name="Novod N."/>
            <person name="O'Neill B."/>
            <person name="Osman S."/>
            <person name="Markiewicz E."/>
            <person name="Oyono O.L."/>
            <person name="Patti C."/>
            <person name="Phunkhang P."/>
            <person name="Pierre F."/>
            <person name="Priest M."/>
            <person name="Raghuraman S."/>
            <person name="Rege F."/>
            <person name="Reyes R."/>
            <person name="Rise C."/>
            <person name="Rogov P."/>
            <person name="Ross K."/>
            <person name="Ryan E."/>
            <person name="Settipalli S."/>
            <person name="Shea T."/>
            <person name="Sherpa N."/>
            <person name="Shi L."/>
            <person name="Shih D."/>
            <person name="Sparrow T."/>
            <person name="Spaulding J."/>
            <person name="Stalker J."/>
            <person name="Stange-Thomann N."/>
            <person name="Stavropoulos S."/>
            <person name="Stone C."/>
            <person name="Strader C."/>
            <person name="Tesfaye S."/>
            <person name="Thomson T."/>
            <person name="Thoulutsang Y."/>
            <person name="Thoulutsang D."/>
            <person name="Topham K."/>
            <person name="Topping I."/>
            <person name="Tsamla T."/>
            <person name="Vassiliev H."/>
            <person name="Vo A."/>
            <person name="Wangchuk T."/>
            <person name="Wangdi T."/>
            <person name="Weiand M."/>
            <person name="Wilkinson J."/>
            <person name="Wilson A."/>
            <person name="Yadav S."/>
            <person name="Young G."/>
            <person name="Yu Q."/>
            <person name="Zembek L."/>
            <person name="Zhong D."/>
            <person name="Zimmer A."/>
            <person name="Zwirko Z."/>
            <person name="Jaffe D.B."/>
            <person name="Alvarez P."/>
            <person name="Brockman W."/>
            <person name="Butler J."/>
            <person name="Chin C."/>
            <person name="Gnerre S."/>
            <person name="Grabherr M."/>
            <person name="Kleber M."/>
            <person name="Mauceli E."/>
            <person name="MacCallum I."/>
        </authorList>
    </citation>
    <scope>NUCLEOTIDE SEQUENCE [LARGE SCALE GENOMIC DNA]</scope>
    <source>
        <strain evidence="9">Tucson 15287-2541.00</strain>
    </source>
</reference>
<dbReference type="InterPro" id="IPR001849">
    <property type="entry name" value="PH_domain"/>
</dbReference>
<dbReference type="FunCoup" id="B4J916">
    <property type="interactions" value="407"/>
</dbReference>
<dbReference type="FunFam" id="2.30.42.10:FF:000060">
    <property type="entry name" value="Connector enhancer of kinase suppressor of Ras 2"/>
    <property type="match status" value="1"/>
</dbReference>
<proteinExistence type="inferred from homology"/>
<feature type="domain" description="CRIC" evidence="7">
    <location>
        <begin position="82"/>
        <end position="169"/>
    </location>
</feature>
<dbReference type="GO" id="GO:0030971">
    <property type="term" value="F:receptor tyrosine kinase binding"/>
    <property type="evidence" value="ECO:0007669"/>
    <property type="project" value="EnsemblMetazoa"/>
</dbReference>
<dbReference type="GO" id="GO:0008293">
    <property type="term" value="P:torso signaling pathway"/>
    <property type="evidence" value="ECO:0007669"/>
    <property type="project" value="EnsemblMetazoa"/>
</dbReference>
<dbReference type="Gene3D" id="1.10.150.50">
    <property type="entry name" value="Transcription Factor, Ets-1"/>
    <property type="match status" value="1"/>
</dbReference>
<dbReference type="InterPro" id="IPR001660">
    <property type="entry name" value="SAM"/>
</dbReference>
<dbReference type="Pfam" id="PF00595">
    <property type="entry name" value="PDZ"/>
    <property type="match status" value="1"/>
</dbReference>
<dbReference type="EMBL" id="CH916367">
    <property type="protein sequence ID" value="EDW01365.1"/>
    <property type="molecule type" value="Genomic_DNA"/>
</dbReference>
<dbReference type="SUPFAM" id="SSF50729">
    <property type="entry name" value="PH domain-like"/>
    <property type="match status" value="1"/>
</dbReference>
<evidence type="ECO:0000259" key="7">
    <source>
        <dbReference type="PROSITE" id="PS51290"/>
    </source>
</evidence>
<dbReference type="GO" id="GO:0045500">
    <property type="term" value="P:sevenless signaling pathway"/>
    <property type="evidence" value="ECO:0007669"/>
    <property type="project" value="EnsemblMetazoa"/>
</dbReference>
<feature type="compositionally biased region" description="Low complexity" evidence="3">
    <location>
        <begin position="1488"/>
        <end position="1498"/>
    </location>
</feature>
<dbReference type="InterPro" id="IPR013761">
    <property type="entry name" value="SAM/pointed_sf"/>
</dbReference>
<dbReference type="PANTHER" id="PTHR12844:SF42">
    <property type="entry name" value="CONNECTOR ENHANCER OF KSR PROTEIN CNK"/>
    <property type="match status" value="1"/>
</dbReference>
<dbReference type="Pfam" id="PF00169">
    <property type="entry name" value="PH"/>
    <property type="match status" value="1"/>
</dbReference>
<feature type="compositionally biased region" description="Basic and acidic residues" evidence="3">
    <location>
        <begin position="1229"/>
        <end position="1248"/>
    </location>
</feature>
<dbReference type="PROSITE" id="PS50003">
    <property type="entry name" value="PH_DOMAIN"/>
    <property type="match status" value="1"/>
</dbReference>
<feature type="domain" description="PDZ" evidence="6">
    <location>
        <begin position="206"/>
        <end position="286"/>
    </location>
</feature>
<feature type="compositionally biased region" description="Low complexity" evidence="3">
    <location>
        <begin position="1269"/>
        <end position="1283"/>
    </location>
</feature>
<dbReference type="PROSITE" id="PS51290">
    <property type="entry name" value="CRIC"/>
    <property type="match status" value="1"/>
</dbReference>
<dbReference type="OrthoDB" id="74412at2759"/>
<dbReference type="CDD" id="cd06748">
    <property type="entry name" value="PDZ_CNK1_2_3-like"/>
    <property type="match status" value="1"/>
</dbReference>
<evidence type="ECO:0000313" key="8">
    <source>
        <dbReference type="EMBL" id="EDW01365.1"/>
    </source>
</evidence>
<dbReference type="InterPro" id="IPR017874">
    <property type="entry name" value="CRIC_domain"/>
</dbReference>
<dbReference type="SMR" id="B4J916"/>
<dbReference type="GO" id="GO:0009898">
    <property type="term" value="C:cytoplasmic side of plasma membrane"/>
    <property type="evidence" value="ECO:0007669"/>
    <property type="project" value="EnsemblMetazoa"/>
</dbReference>
<dbReference type="STRING" id="7222.B4J916"/>
<feature type="compositionally biased region" description="Pro residues" evidence="3">
    <location>
        <begin position="990"/>
        <end position="1001"/>
    </location>
</feature>
<dbReference type="Pfam" id="PF07647">
    <property type="entry name" value="SAM_2"/>
    <property type="match status" value="1"/>
</dbReference>
<dbReference type="GO" id="GO:0005938">
    <property type="term" value="C:cell cortex"/>
    <property type="evidence" value="ECO:0007669"/>
    <property type="project" value="EnsemblMetazoa"/>
</dbReference>
<dbReference type="GO" id="GO:0070374">
    <property type="term" value="P:positive regulation of ERK1 and ERK2 cascade"/>
    <property type="evidence" value="ECO:0007669"/>
    <property type="project" value="EnsemblMetazoa"/>
</dbReference>
<dbReference type="CDD" id="cd09511">
    <property type="entry name" value="SAM_CNK1_2_3-suppressor"/>
    <property type="match status" value="1"/>
</dbReference>
<dbReference type="InterPro" id="IPR036034">
    <property type="entry name" value="PDZ_sf"/>
</dbReference>
<evidence type="ECO:0000256" key="2">
    <source>
        <dbReference type="ARBA" id="ARBA00022553"/>
    </source>
</evidence>
<dbReference type="GO" id="GO:0005829">
    <property type="term" value="C:cytosol"/>
    <property type="evidence" value="ECO:0007669"/>
    <property type="project" value="EnsemblMetazoa"/>
</dbReference>
<dbReference type="GO" id="GO:0007173">
    <property type="term" value="P:epidermal growth factor receptor signaling pathway"/>
    <property type="evidence" value="ECO:0007669"/>
    <property type="project" value="EnsemblMetazoa"/>
</dbReference>
<dbReference type="PANTHER" id="PTHR12844">
    <property type="entry name" value="CONNECTOR ENCHANCER OF KINASE SUPPRESSOR OF RAS"/>
    <property type="match status" value="1"/>
</dbReference>
<dbReference type="InterPro" id="IPR051566">
    <property type="entry name" value="CNKSR"/>
</dbReference>
<name>B4J916_DROGR</name>
<feature type="compositionally biased region" description="Low complexity" evidence="3">
    <location>
        <begin position="1010"/>
        <end position="1034"/>
    </location>
</feature>
<evidence type="ECO:0000313" key="9">
    <source>
        <dbReference type="Proteomes" id="UP000001070"/>
    </source>
</evidence>
<dbReference type="OMA" id="RMFHEVR"/>
<gene>
    <name evidence="8" type="primary">Dgri\GH20490</name>
    <name evidence="8" type="ORF">Dgri_GH20490</name>
</gene>
<dbReference type="SUPFAM" id="SSF47769">
    <property type="entry name" value="SAM/Pointed domain"/>
    <property type="match status" value="1"/>
</dbReference>
<dbReference type="PhylomeDB" id="B4J916"/>
<dbReference type="CDD" id="cd13326">
    <property type="entry name" value="PH_CNK_insect-like"/>
    <property type="match status" value="1"/>
</dbReference>
<dbReference type="eggNOG" id="KOG1738">
    <property type="taxonomic scope" value="Eukaryota"/>
</dbReference>
<evidence type="ECO:0000259" key="6">
    <source>
        <dbReference type="PROSITE" id="PS50106"/>
    </source>
</evidence>
<feature type="compositionally biased region" description="Low complexity" evidence="3">
    <location>
        <begin position="1189"/>
        <end position="1208"/>
    </location>
</feature>
<accession>B4J916</accession>
<dbReference type="SUPFAM" id="SSF50156">
    <property type="entry name" value="PDZ domain-like"/>
    <property type="match status" value="1"/>
</dbReference>
<feature type="compositionally biased region" description="Low complexity" evidence="3">
    <location>
        <begin position="1451"/>
        <end position="1464"/>
    </location>
</feature>
<protein>
    <submittedName>
        <fullName evidence="8">GH20490</fullName>
    </submittedName>
</protein>
<organism evidence="9">
    <name type="scientific">Drosophila grimshawi</name>
    <name type="common">Hawaiian fruit fly</name>
    <name type="synonym">Idiomyia grimshawi</name>
    <dbReference type="NCBI Taxonomy" id="7222"/>
    <lineage>
        <taxon>Eukaryota</taxon>
        <taxon>Metazoa</taxon>
        <taxon>Ecdysozoa</taxon>
        <taxon>Arthropoda</taxon>
        <taxon>Hexapoda</taxon>
        <taxon>Insecta</taxon>
        <taxon>Pterygota</taxon>
        <taxon>Neoptera</taxon>
        <taxon>Endopterygota</taxon>
        <taxon>Diptera</taxon>
        <taxon>Brachycera</taxon>
        <taxon>Muscomorpha</taxon>
        <taxon>Ephydroidea</taxon>
        <taxon>Drosophilidae</taxon>
        <taxon>Drosophila</taxon>
        <taxon>Hawaiian Drosophila</taxon>
    </lineage>
</organism>
<feature type="compositionally biased region" description="Low complexity" evidence="3">
    <location>
        <begin position="1629"/>
        <end position="1650"/>
    </location>
</feature>
<dbReference type="GO" id="GO:0051607">
    <property type="term" value="P:defense response to virus"/>
    <property type="evidence" value="ECO:0007669"/>
    <property type="project" value="EnsemblMetazoa"/>
</dbReference>
<feature type="domain" description="PH" evidence="4">
    <location>
        <begin position="762"/>
        <end position="860"/>
    </location>
</feature>
<dbReference type="GO" id="GO:0008543">
    <property type="term" value="P:fibroblast growth factor receptor signaling pathway"/>
    <property type="evidence" value="ECO:0007669"/>
    <property type="project" value="EnsemblMetazoa"/>
</dbReference>
<dbReference type="InterPro" id="IPR001478">
    <property type="entry name" value="PDZ"/>
</dbReference>
<feature type="region of interest" description="Disordered" evidence="3">
    <location>
        <begin position="1182"/>
        <end position="1248"/>
    </location>
</feature>
<dbReference type="Pfam" id="PF10534">
    <property type="entry name" value="CRIC_ras_sig"/>
    <property type="match status" value="1"/>
</dbReference>
<dbReference type="GO" id="GO:0005078">
    <property type="term" value="F:MAP-kinase scaffold activity"/>
    <property type="evidence" value="ECO:0007669"/>
    <property type="project" value="EnsemblMetazoa"/>
</dbReference>
<dbReference type="GO" id="GO:0007426">
    <property type="term" value="P:tracheal outgrowth, open tracheal system"/>
    <property type="evidence" value="ECO:0007669"/>
    <property type="project" value="EnsemblMetazoa"/>
</dbReference>
<evidence type="ECO:0000259" key="4">
    <source>
        <dbReference type="PROSITE" id="PS50003"/>
    </source>
</evidence>
<dbReference type="Proteomes" id="UP000001070">
    <property type="component" value="Unassembled WGS sequence"/>
</dbReference>
<dbReference type="GO" id="GO:0031435">
    <property type="term" value="F:mitogen-activated protein kinase kinase kinase binding"/>
    <property type="evidence" value="ECO:0007669"/>
    <property type="project" value="EnsemblMetazoa"/>
</dbReference>
<dbReference type="FunFam" id="2.30.29.30:FF:000521">
    <property type="entry name" value="Cnk"/>
    <property type="match status" value="1"/>
</dbReference>
<feature type="domain" description="SAM" evidence="5">
    <location>
        <begin position="9"/>
        <end position="74"/>
    </location>
</feature>